<proteinExistence type="predicted"/>
<dbReference type="InterPro" id="IPR051049">
    <property type="entry name" value="Dienelactone_hydrolase-like"/>
</dbReference>
<dbReference type="Proteomes" id="UP000183315">
    <property type="component" value="Unassembled WGS sequence"/>
</dbReference>
<sequence>MAEILLFHHAKGLTEGLLSFADRLRANGHTVHCPDCYAGATFDNIDEGVAYAQRIGHDALQEAAHSAARRHRDADVVIGYSLGAMQAQLLAQDRRRFRACLLVGGALPPAALGGVWRHEVALQIHVADPDEWVEPTEIDALLYHAPHARIYRYAGKKHLFMDESLPDYDADAADQFEDRATAWLADLDEHQRSRQMA</sequence>
<dbReference type="STRING" id="1043493.SAMN05421637_2066"/>
<dbReference type="PANTHER" id="PTHR46623:SF6">
    <property type="entry name" value="ALPHA_BETA-HYDROLASES SUPERFAMILY PROTEIN"/>
    <property type="match status" value="1"/>
</dbReference>
<accession>A0A1H6ZBH9</accession>
<evidence type="ECO:0000313" key="2">
    <source>
        <dbReference type="EMBL" id="SEJ50799.1"/>
    </source>
</evidence>
<dbReference type="OrthoDB" id="2834584at2"/>
<dbReference type="AlphaFoldDB" id="A0A1H6ZBH9"/>
<dbReference type="Pfam" id="PF01738">
    <property type="entry name" value="DLH"/>
    <property type="match status" value="1"/>
</dbReference>
<protein>
    <submittedName>
        <fullName evidence="2">Dienelactone hydrolase</fullName>
    </submittedName>
</protein>
<dbReference type="RefSeq" id="WP_042216754.1">
    <property type="nucleotide sequence ID" value="NZ_BBLU01000021.1"/>
</dbReference>
<dbReference type="InterPro" id="IPR002925">
    <property type="entry name" value="Dienelactn_hydro"/>
</dbReference>
<dbReference type="GO" id="GO:0016787">
    <property type="term" value="F:hydrolase activity"/>
    <property type="evidence" value="ECO:0007669"/>
    <property type="project" value="UniProtKB-KW"/>
</dbReference>
<dbReference type="InterPro" id="IPR029058">
    <property type="entry name" value="AB_hydrolase_fold"/>
</dbReference>
<dbReference type="Gene3D" id="3.40.50.1820">
    <property type="entry name" value="alpha/beta hydrolase"/>
    <property type="match status" value="1"/>
</dbReference>
<feature type="domain" description="Dienelactone hydrolase" evidence="1">
    <location>
        <begin position="4"/>
        <end position="185"/>
    </location>
</feature>
<gene>
    <name evidence="2" type="ORF">SAMN05421637_2066</name>
</gene>
<evidence type="ECO:0000259" key="1">
    <source>
        <dbReference type="Pfam" id="PF01738"/>
    </source>
</evidence>
<dbReference type="eggNOG" id="COG0412">
    <property type="taxonomic scope" value="Bacteria"/>
</dbReference>
<dbReference type="PANTHER" id="PTHR46623">
    <property type="entry name" value="CARBOXYMETHYLENEBUTENOLIDASE-RELATED"/>
    <property type="match status" value="1"/>
</dbReference>
<organism evidence="2 3">
    <name type="scientific">Demequina mangrovi</name>
    <dbReference type="NCBI Taxonomy" id="1043493"/>
    <lineage>
        <taxon>Bacteria</taxon>
        <taxon>Bacillati</taxon>
        <taxon>Actinomycetota</taxon>
        <taxon>Actinomycetes</taxon>
        <taxon>Micrococcales</taxon>
        <taxon>Demequinaceae</taxon>
        <taxon>Demequina</taxon>
    </lineage>
</organism>
<reference evidence="3" key="1">
    <citation type="submission" date="2016-10" db="EMBL/GenBank/DDBJ databases">
        <authorList>
            <person name="Varghese N."/>
        </authorList>
    </citation>
    <scope>NUCLEOTIDE SEQUENCE [LARGE SCALE GENOMIC DNA]</scope>
    <source>
        <strain evidence="3">DSM 24868</strain>
    </source>
</reference>
<keyword evidence="2" id="KW-0378">Hydrolase</keyword>
<dbReference type="EMBL" id="FNZI01000004">
    <property type="protein sequence ID" value="SEJ50799.1"/>
    <property type="molecule type" value="Genomic_DNA"/>
</dbReference>
<dbReference type="SUPFAM" id="SSF53474">
    <property type="entry name" value="alpha/beta-Hydrolases"/>
    <property type="match status" value="1"/>
</dbReference>
<name>A0A1H6ZBH9_9MICO</name>
<keyword evidence="3" id="KW-1185">Reference proteome</keyword>
<evidence type="ECO:0000313" key="3">
    <source>
        <dbReference type="Proteomes" id="UP000183315"/>
    </source>
</evidence>